<keyword evidence="1" id="KW-0433">Leucine-rich repeat</keyword>
<evidence type="ECO:0000256" key="3">
    <source>
        <dbReference type="ARBA" id="ARBA00025777"/>
    </source>
</evidence>
<dbReference type="InterPro" id="IPR025875">
    <property type="entry name" value="Leu-rich_rpt_4"/>
</dbReference>
<evidence type="ECO:0000313" key="5">
    <source>
        <dbReference type="Proteomes" id="UP001165740"/>
    </source>
</evidence>
<dbReference type="OrthoDB" id="5855206at2759"/>
<dbReference type="SUPFAM" id="SSF52058">
    <property type="entry name" value="L domain-like"/>
    <property type="match status" value="1"/>
</dbReference>
<comment type="similarity">
    <text evidence="3">Belongs to the ANP32 family.</text>
</comment>
<dbReference type="GeneID" id="106051230"/>
<accession>A0A9W2ZAL3</accession>
<dbReference type="Gene3D" id="3.80.10.10">
    <property type="entry name" value="Ribonuclease Inhibitor"/>
    <property type="match status" value="3"/>
</dbReference>
<name>A0A9W2ZAL3_BIOGL</name>
<dbReference type="InterPro" id="IPR032675">
    <property type="entry name" value="LRR_dom_sf"/>
</dbReference>
<dbReference type="OMA" id="NGYEMID"/>
<dbReference type="InterPro" id="IPR001611">
    <property type="entry name" value="Leu-rich_rpt"/>
</dbReference>
<dbReference type="GO" id="GO:0042393">
    <property type="term" value="F:histone binding"/>
    <property type="evidence" value="ECO:0007669"/>
    <property type="project" value="TreeGrafter"/>
</dbReference>
<dbReference type="PANTHER" id="PTHR11375:SF0">
    <property type="entry name" value="ACIDIC LEUCINE-RICH NUCLEAR PHOSPHOPROTEIN 32 FAMILY MEMBER A"/>
    <property type="match status" value="1"/>
</dbReference>
<dbReference type="InterPro" id="IPR045081">
    <property type="entry name" value="AN32"/>
</dbReference>
<dbReference type="PROSITE" id="PS51450">
    <property type="entry name" value="LRR"/>
    <property type="match status" value="1"/>
</dbReference>
<dbReference type="GO" id="GO:0005634">
    <property type="term" value="C:nucleus"/>
    <property type="evidence" value="ECO:0007669"/>
    <property type="project" value="TreeGrafter"/>
</dbReference>
<dbReference type="AlphaFoldDB" id="A0A9W2ZAL3"/>
<sequence>MECINITNMRANDKRTRRRKKSFTEALKEKYCAENEPTFDFIIISPKRRNNTTAELGHLQTVVLNEMNVTRADIPCHGLMSLCPNIVDLDLANNLLDKWTELLAILSNLPKVKYVNVSRNSLRLNPDDPLPESNLSVENLALNDTGVSLDEIAKLSSIMPMLKELHLCGNNYENLSDIDERIRHGAFSSLECLRLNNNSLTSWSEVWKLRHLPHLKFLVLSGNPIKDIFYECSSPLEQDGRGLSEQNNTILNIHKTSSLPQADLNNSEPATSNVTQDKDSMKFSHAFCGLSLLDTAKECVSYPPFFSTEASTNDDVAEEADVFDDVEDCKFLDSRQSDSDDISDKDRTDSDSDDALPHMFDSDFSANNSNVSKSKAIAFAVNSGFDFRMSSYSTSDSSKNSSTSIHRPVQDLNSKPDFEQNTSDKNNHSLISVENIQNASSEFNVSIQPHHPLVTSKGFDANEIKTLLCRTLQDQKMSNIMQDFTADSFTPRAVLLNDESFMLAPLDGDRALDSKVQRCLFRDAPECNEHSDQPKCLRHCYDCIDSLRPHNYSESDSCSDIESEQQKYKHANHLTECLYACAFDKKGTSENVSQHSCSCSHQLQQTSSVDSSDLTPPQQKNGNQKQIPCNHGNTVCQQSISSGGAVHSTETQGTPSTAVTTAVSCAETKKCPKPFENLQILCLSNAELSHHNHLKPFMLFPKLTNLRLKNNPLYSSVSGEDRRKLYIASLPTVNILNGSEISSMEREKAERHYLRYYMDKLEKPDFYHTLVKKHGPPVKLVDIDLSAGYQEWATLKFICDGAVKFTRRIHLVDPVSRLRNLIAAQLALPKRCFVLYHHACGPSHPESERELTELRCESLPMSRFDFAEGDEIHIDVRG</sequence>
<feature type="region of interest" description="Disordered" evidence="4">
    <location>
        <begin position="334"/>
        <end position="356"/>
    </location>
</feature>
<evidence type="ECO:0000256" key="2">
    <source>
        <dbReference type="ARBA" id="ARBA00022737"/>
    </source>
</evidence>
<keyword evidence="2" id="KW-0677">Repeat</keyword>
<feature type="compositionally biased region" description="Low complexity" evidence="4">
    <location>
        <begin position="393"/>
        <end position="404"/>
    </location>
</feature>
<protein>
    <submittedName>
        <fullName evidence="6">Uncharacterized protein LOC106051230</fullName>
    </submittedName>
</protein>
<organism evidence="5 6">
    <name type="scientific">Biomphalaria glabrata</name>
    <name type="common">Bloodfluke planorb</name>
    <name type="synonym">Freshwater snail</name>
    <dbReference type="NCBI Taxonomy" id="6526"/>
    <lineage>
        <taxon>Eukaryota</taxon>
        <taxon>Metazoa</taxon>
        <taxon>Spiralia</taxon>
        <taxon>Lophotrochozoa</taxon>
        <taxon>Mollusca</taxon>
        <taxon>Gastropoda</taxon>
        <taxon>Heterobranchia</taxon>
        <taxon>Euthyneura</taxon>
        <taxon>Panpulmonata</taxon>
        <taxon>Hygrophila</taxon>
        <taxon>Lymnaeoidea</taxon>
        <taxon>Planorbidae</taxon>
        <taxon>Biomphalaria</taxon>
    </lineage>
</organism>
<dbReference type="RefSeq" id="XP_055872037.1">
    <property type="nucleotide sequence ID" value="XM_056016062.1"/>
</dbReference>
<feature type="region of interest" description="Disordered" evidence="4">
    <location>
        <begin position="393"/>
        <end position="425"/>
    </location>
</feature>
<feature type="region of interest" description="Disordered" evidence="4">
    <location>
        <begin position="608"/>
        <end position="629"/>
    </location>
</feature>
<feature type="compositionally biased region" description="Polar residues" evidence="4">
    <location>
        <begin position="609"/>
        <end position="629"/>
    </location>
</feature>
<feature type="compositionally biased region" description="Basic and acidic residues" evidence="4">
    <location>
        <begin position="334"/>
        <end position="350"/>
    </location>
</feature>
<reference evidence="6" key="1">
    <citation type="submission" date="2025-08" db="UniProtKB">
        <authorList>
            <consortium name="RefSeq"/>
        </authorList>
    </citation>
    <scope>IDENTIFICATION</scope>
</reference>
<dbReference type="Pfam" id="PF12799">
    <property type="entry name" value="LRR_4"/>
    <property type="match status" value="1"/>
</dbReference>
<dbReference type="PANTHER" id="PTHR11375">
    <property type="entry name" value="ACIDIC LEUCINE-RICH NUCLEAR PHOSPHOPROTEIN 32"/>
    <property type="match status" value="1"/>
</dbReference>
<dbReference type="Proteomes" id="UP001165740">
    <property type="component" value="Chromosome 17"/>
</dbReference>
<gene>
    <name evidence="6" type="primary">LOC106051230</name>
</gene>
<proteinExistence type="inferred from homology"/>
<evidence type="ECO:0000256" key="4">
    <source>
        <dbReference type="SAM" id="MobiDB-lite"/>
    </source>
</evidence>
<evidence type="ECO:0000313" key="6">
    <source>
        <dbReference type="RefSeq" id="XP_055872037.1"/>
    </source>
</evidence>
<keyword evidence="5" id="KW-1185">Reference proteome</keyword>
<evidence type="ECO:0000256" key="1">
    <source>
        <dbReference type="ARBA" id="ARBA00022614"/>
    </source>
</evidence>